<dbReference type="PATRIC" id="fig|1348973.3.peg.2333"/>
<evidence type="ECO:0000313" key="1">
    <source>
        <dbReference type="EMBL" id="KEF38373.1"/>
    </source>
</evidence>
<dbReference type="EMBL" id="JJRY01000008">
    <property type="protein sequence ID" value="KEF38373.1"/>
    <property type="molecule type" value="Genomic_DNA"/>
</dbReference>
<dbReference type="RefSeq" id="WP_035195753.1">
    <property type="nucleotide sequence ID" value="NZ_JJRY01000008.1"/>
</dbReference>
<dbReference type="Pfam" id="PF10612">
    <property type="entry name" value="Spore-coat_CotZ"/>
    <property type="match status" value="1"/>
</dbReference>
<accession>A0A072NN56</accession>
<name>A0A072NN56_SCHAZ</name>
<dbReference type="Proteomes" id="UP000027936">
    <property type="component" value="Unassembled WGS sequence"/>
</dbReference>
<gene>
    <name evidence="1" type="ORF">M670_02416</name>
</gene>
<reference evidence="1 2" key="1">
    <citation type="submission" date="2014-04" db="EMBL/GenBank/DDBJ databases">
        <title>Draft genome sequence of Bacillus azotoformans MEV2011, a (co-) denitrifying strain unable to grow in the presence of oxygen.</title>
        <authorList>
            <person name="Nielsen M."/>
            <person name="Schreiber L."/>
            <person name="Finster K."/>
            <person name="Schramm A."/>
        </authorList>
    </citation>
    <scope>NUCLEOTIDE SEQUENCE [LARGE SCALE GENOMIC DNA]</scope>
    <source>
        <strain evidence="1 2">MEV2011</strain>
    </source>
</reference>
<dbReference type="OrthoDB" id="1655185at2"/>
<comment type="caution">
    <text evidence="1">The sequence shown here is derived from an EMBL/GenBank/DDBJ whole genome shotgun (WGS) entry which is preliminary data.</text>
</comment>
<organism evidence="1 2">
    <name type="scientific">Schinkia azotoformans MEV2011</name>
    <dbReference type="NCBI Taxonomy" id="1348973"/>
    <lineage>
        <taxon>Bacteria</taxon>
        <taxon>Bacillati</taxon>
        <taxon>Bacillota</taxon>
        <taxon>Bacilli</taxon>
        <taxon>Bacillales</taxon>
        <taxon>Bacillaceae</taxon>
        <taxon>Calidifontibacillus/Schinkia group</taxon>
        <taxon>Schinkia</taxon>
    </lineage>
</organism>
<proteinExistence type="predicted"/>
<sequence>MSCGKGNHHHGTTSNCVCDVVRAIAEAQNEVVENVCDVSCERSIESLLDPAAANDLNTVPFILYGEDLNPFKAFGIDFQRNKNNMNAPKFECIESFVFRVKTVDEDCCAVIELLAFGADGNQGGGGNKNKDGDTPCDQIDGQKLEDLVATGICITVDLSCFCAITCLPAVSLM</sequence>
<keyword evidence="1" id="KW-0167">Capsid protein</keyword>
<evidence type="ECO:0000313" key="2">
    <source>
        <dbReference type="Proteomes" id="UP000027936"/>
    </source>
</evidence>
<protein>
    <submittedName>
        <fullName evidence="1">Spore coat protein Z</fullName>
    </submittedName>
</protein>
<keyword evidence="1" id="KW-0946">Virion</keyword>
<dbReference type="AlphaFoldDB" id="A0A072NN56"/>
<dbReference type="InterPro" id="IPR019593">
    <property type="entry name" value="Spore_coat_protein_Z/Y"/>
</dbReference>